<sequence>MKVSLKTKTVSNLLYNLKKGKISLEHPLQRQTGQWKRQAQSELIDSLLREYIVPPLCFHVDEVTYDIDGVQRLSIIDDYMKNRFALSKHLKPIIIDEQEYIIAGKKYEQLEEELKEQLKAAQIHVYEILDATMEDIYENFRRLNNGKPLNKAQKLAVCMDVEINEAIHKIMAHPFLKKTGMTAGDFKADNTRNIACQMLILLSGQEFTDFRSPSIAKYAYSLNENKEETLELIHRVVEVLDELDNKIEEKIPSMKKLSIPMVVVAMEKVMDNPEKETAYLEWLKDFFDTYDSQDEYLKFCKTSTASAENVMGRLDYFLKVVE</sequence>
<gene>
    <name evidence="2" type="ORF">DWZ50_07855</name>
</gene>
<dbReference type="PANTHER" id="PTHR39639">
    <property type="entry name" value="CHROMOSOME 16, WHOLE GENOME SHOTGUN SEQUENCE"/>
    <property type="match status" value="1"/>
</dbReference>
<evidence type="ECO:0000259" key="1">
    <source>
        <dbReference type="Pfam" id="PF03235"/>
    </source>
</evidence>
<dbReference type="AlphaFoldDB" id="A0A415SA50"/>
<evidence type="ECO:0000313" key="3">
    <source>
        <dbReference type="Proteomes" id="UP000285610"/>
    </source>
</evidence>
<dbReference type="InterPro" id="IPR004919">
    <property type="entry name" value="GmrSD_N"/>
</dbReference>
<feature type="domain" description="GmrSD restriction endonucleases N-terminal" evidence="1">
    <location>
        <begin position="18"/>
        <end position="154"/>
    </location>
</feature>
<accession>A0A415SA50</accession>
<dbReference type="EMBL" id="QRQE01000016">
    <property type="protein sequence ID" value="RHM76957.1"/>
    <property type="molecule type" value="Genomic_DNA"/>
</dbReference>
<dbReference type="Pfam" id="PF03235">
    <property type="entry name" value="GmrSD_N"/>
    <property type="match status" value="1"/>
</dbReference>
<protein>
    <recommendedName>
        <fullName evidence="1">GmrSD restriction endonucleases N-terminal domain-containing protein</fullName>
    </recommendedName>
</protein>
<name>A0A415SA50_MEDGN</name>
<reference evidence="2 3" key="1">
    <citation type="submission" date="2018-08" db="EMBL/GenBank/DDBJ databases">
        <title>A genome reference for cultivated species of the human gut microbiota.</title>
        <authorList>
            <person name="Zou Y."/>
            <person name="Xue W."/>
            <person name="Luo G."/>
        </authorList>
    </citation>
    <scope>NUCLEOTIDE SEQUENCE [LARGE SCALE GENOMIC DNA]</scope>
    <source>
        <strain evidence="2 3">AF33-12</strain>
    </source>
</reference>
<comment type="caution">
    <text evidence="2">The sequence shown here is derived from an EMBL/GenBank/DDBJ whole genome shotgun (WGS) entry which is preliminary data.</text>
</comment>
<organism evidence="2 3">
    <name type="scientific">Mediterraneibacter gnavus</name>
    <name type="common">Ruminococcus gnavus</name>
    <dbReference type="NCBI Taxonomy" id="33038"/>
    <lineage>
        <taxon>Bacteria</taxon>
        <taxon>Bacillati</taxon>
        <taxon>Bacillota</taxon>
        <taxon>Clostridia</taxon>
        <taxon>Lachnospirales</taxon>
        <taxon>Lachnospiraceae</taxon>
        <taxon>Mediterraneibacter</taxon>
    </lineage>
</organism>
<proteinExistence type="predicted"/>
<dbReference type="RefSeq" id="WP_118444527.1">
    <property type="nucleotide sequence ID" value="NZ_JAQMLA010000013.1"/>
</dbReference>
<dbReference type="PANTHER" id="PTHR39639:SF1">
    <property type="entry name" value="DUF262 DOMAIN-CONTAINING PROTEIN"/>
    <property type="match status" value="1"/>
</dbReference>
<evidence type="ECO:0000313" key="2">
    <source>
        <dbReference type="EMBL" id="RHM76957.1"/>
    </source>
</evidence>
<dbReference type="Proteomes" id="UP000285610">
    <property type="component" value="Unassembled WGS sequence"/>
</dbReference>